<dbReference type="Proteomes" id="UP001178461">
    <property type="component" value="Chromosome 7"/>
</dbReference>
<accession>A0AA35KII9</accession>
<evidence type="ECO:0000313" key="1">
    <source>
        <dbReference type="EMBL" id="CAI5778956.1"/>
    </source>
</evidence>
<gene>
    <name evidence="1" type="ORF">PODLI_1B010145</name>
</gene>
<proteinExistence type="predicted"/>
<dbReference type="AlphaFoldDB" id="A0AA35KII9"/>
<reference evidence="1" key="1">
    <citation type="submission" date="2022-12" db="EMBL/GenBank/DDBJ databases">
        <authorList>
            <person name="Alioto T."/>
            <person name="Alioto T."/>
            <person name="Gomez Garrido J."/>
        </authorList>
    </citation>
    <scope>NUCLEOTIDE SEQUENCE</scope>
</reference>
<evidence type="ECO:0000313" key="2">
    <source>
        <dbReference type="Proteomes" id="UP001178461"/>
    </source>
</evidence>
<sequence>MAKCVIQANALTCSSTNVSICLGCRNGKQECEDEGVVSSKASGSKTDGKAQRCRVTATRKQK</sequence>
<dbReference type="EMBL" id="OX395132">
    <property type="protein sequence ID" value="CAI5778956.1"/>
    <property type="molecule type" value="Genomic_DNA"/>
</dbReference>
<protein>
    <submittedName>
        <fullName evidence="1">Uncharacterized protein</fullName>
    </submittedName>
</protein>
<keyword evidence="2" id="KW-1185">Reference proteome</keyword>
<name>A0AA35KII9_9SAUR</name>
<organism evidence="1 2">
    <name type="scientific">Podarcis lilfordi</name>
    <name type="common">Lilford's wall lizard</name>
    <dbReference type="NCBI Taxonomy" id="74358"/>
    <lineage>
        <taxon>Eukaryota</taxon>
        <taxon>Metazoa</taxon>
        <taxon>Chordata</taxon>
        <taxon>Craniata</taxon>
        <taxon>Vertebrata</taxon>
        <taxon>Euteleostomi</taxon>
        <taxon>Lepidosauria</taxon>
        <taxon>Squamata</taxon>
        <taxon>Bifurcata</taxon>
        <taxon>Unidentata</taxon>
        <taxon>Episquamata</taxon>
        <taxon>Laterata</taxon>
        <taxon>Lacertibaenia</taxon>
        <taxon>Lacertidae</taxon>
        <taxon>Podarcis</taxon>
    </lineage>
</organism>